<dbReference type="Proteomes" id="UP001219956">
    <property type="component" value="Unassembled WGS sequence"/>
</dbReference>
<keyword evidence="2" id="KW-1185">Reference proteome</keyword>
<accession>A0ABT5IYE0</accession>
<gene>
    <name evidence="1" type="ORF">PQU95_10130</name>
</gene>
<dbReference type="RefSeq" id="WP_272751883.1">
    <property type="nucleotide sequence ID" value="NZ_JAQQLF010000011.1"/>
</dbReference>
<dbReference type="EMBL" id="JAQQLF010000011">
    <property type="protein sequence ID" value="MDC7717568.1"/>
    <property type="molecule type" value="Genomic_DNA"/>
</dbReference>
<organism evidence="1 2">
    <name type="scientific">Vogesella aquatica</name>
    <dbReference type="NCBI Taxonomy" id="2984206"/>
    <lineage>
        <taxon>Bacteria</taxon>
        <taxon>Pseudomonadati</taxon>
        <taxon>Pseudomonadota</taxon>
        <taxon>Betaproteobacteria</taxon>
        <taxon>Neisseriales</taxon>
        <taxon>Chromobacteriaceae</taxon>
        <taxon>Vogesella</taxon>
    </lineage>
</organism>
<comment type="caution">
    <text evidence="1">The sequence shown here is derived from an EMBL/GenBank/DDBJ whole genome shotgun (WGS) entry which is preliminary data.</text>
</comment>
<sequence length="110" mass="12523">MKTIVVPGYVADEFNAPVRHPNSHADAVRKSIDRVYRLIDTAFCYGSKVNIEPYGFEWVDDKFYIYASERGSKSAMAIFKSSHSAAKYFVWLVSGGSRSIDWSLFPEMEL</sequence>
<evidence type="ECO:0000313" key="1">
    <source>
        <dbReference type="EMBL" id="MDC7717568.1"/>
    </source>
</evidence>
<protein>
    <submittedName>
        <fullName evidence="1">Uncharacterized protein</fullName>
    </submittedName>
</protein>
<evidence type="ECO:0000313" key="2">
    <source>
        <dbReference type="Proteomes" id="UP001219956"/>
    </source>
</evidence>
<proteinExistence type="predicted"/>
<reference evidence="1 2" key="1">
    <citation type="submission" date="2023-01" db="EMBL/GenBank/DDBJ databases">
        <title>Novel species of the genus Vogesella isolated from rivers.</title>
        <authorList>
            <person name="Lu H."/>
        </authorList>
    </citation>
    <scope>NUCLEOTIDE SEQUENCE [LARGE SCALE GENOMIC DNA]</scope>
    <source>
        <strain evidence="1 2">DC21W</strain>
    </source>
</reference>
<name>A0ABT5IYE0_9NEIS</name>